<dbReference type="AlphaFoldDB" id="A0A2J7ZJQ0"/>
<dbReference type="EMBL" id="PGGS01001356">
    <property type="protein sequence ID" value="PNH00489.1"/>
    <property type="molecule type" value="Genomic_DNA"/>
</dbReference>
<name>A0A2J7ZJQ0_9CHLO</name>
<evidence type="ECO:0000313" key="3">
    <source>
        <dbReference type="Proteomes" id="UP000236333"/>
    </source>
</evidence>
<organism evidence="2 3">
    <name type="scientific">Tetrabaena socialis</name>
    <dbReference type="NCBI Taxonomy" id="47790"/>
    <lineage>
        <taxon>Eukaryota</taxon>
        <taxon>Viridiplantae</taxon>
        <taxon>Chlorophyta</taxon>
        <taxon>core chlorophytes</taxon>
        <taxon>Chlorophyceae</taxon>
        <taxon>CS clade</taxon>
        <taxon>Chlamydomonadales</taxon>
        <taxon>Tetrabaenaceae</taxon>
        <taxon>Tetrabaena</taxon>
    </lineage>
</organism>
<evidence type="ECO:0000313" key="2">
    <source>
        <dbReference type="EMBL" id="PNH00489.1"/>
    </source>
</evidence>
<dbReference type="Proteomes" id="UP000236333">
    <property type="component" value="Unassembled WGS sequence"/>
</dbReference>
<keyword evidence="3" id="KW-1185">Reference proteome</keyword>
<feature type="compositionally biased region" description="Low complexity" evidence="1">
    <location>
        <begin position="219"/>
        <end position="238"/>
    </location>
</feature>
<evidence type="ECO:0000256" key="1">
    <source>
        <dbReference type="SAM" id="MobiDB-lite"/>
    </source>
</evidence>
<feature type="region of interest" description="Disordered" evidence="1">
    <location>
        <begin position="191"/>
        <end position="282"/>
    </location>
</feature>
<feature type="compositionally biased region" description="Basic and acidic residues" evidence="1">
    <location>
        <begin position="204"/>
        <end position="218"/>
    </location>
</feature>
<feature type="non-terminal residue" evidence="2">
    <location>
        <position position="282"/>
    </location>
</feature>
<comment type="caution">
    <text evidence="2">The sequence shown here is derived from an EMBL/GenBank/DDBJ whole genome shotgun (WGS) entry which is preliminary data.</text>
</comment>
<dbReference type="OrthoDB" id="562090at2759"/>
<accession>A0A2J7ZJQ0</accession>
<proteinExistence type="predicted"/>
<sequence>MAKGDDAARQAKSTFAACLKRALKRLLQLDAKFPPEFFGRDIKSPFGYLLITTGPSSACLRTQMGGWLNCTEGHEILLAACSQVMGLLQFKYPQYKGVQLAKRGPKIVPKSAFLRSGGRSAACVLALLLLNSATLMFNQPTDRQADKMCEIYRLERDEGRSNKACLALIGSELRGRYGGWSKARIQSTLVSRGKFRKDRPGRKANNDGHLDAAEDEHSGSQQSDSQRSGGQQSSSQHSDSQRSGDAEQGATTSAGDSGSSGRQQAEASPSQSPAPAGRGAEG</sequence>
<gene>
    <name evidence="2" type="ORF">TSOC_013685</name>
</gene>
<protein>
    <submittedName>
        <fullName evidence="2">Uncharacterized protein</fullName>
    </submittedName>
</protein>
<feature type="compositionally biased region" description="Basic residues" evidence="1">
    <location>
        <begin position="193"/>
        <end position="202"/>
    </location>
</feature>
<feature type="compositionally biased region" description="Low complexity" evidence="1">
    <location>
        <begin position="246"/>
        <end position="276"/>
    </location>
</feature>
<reference evidence="2 3" key="1">
    <citation type="journal article" date="2017" name="Mol. Biol. Evol.">
        <title>The 4-celled Tetrabaena socialis nuclear genome reveals the essential components for genetic control of cell number at the origin of multicellularity in the volvocine lineage.</title>
        <authorList>
            <person name="Featherston J."/>
            <person name="Arakaki Y."/>
            <person name="Hanschen E.R."/>
            <person name="Ferris P.J."/>
            <person name="Michod R.E."/>
            <person name="Olson B.J.S.C."/>
            <person name="Nozaki H."/>
            <person name="Durand P.M."/>
        </authorList>
    </citation>
    <scope>NUCLEOTIDE SEQUENCE [LARGE SCALE GENOMIC DNA]</scope>
    <source>
        <strain evidence="2 3">NIES-571</strain>
    </source>
</reference>